<comment type="caution">
    <text evidence="2">The sequence shown here is derived from an EMBL/GenBank/DDBJ whole genome shotgun (WGS) entry which is preliminary data.</text>
</comment>
<reference evidence="2 3" key="1">
    <citation type="submission" date="2016-07" db="EMBL/GenBank/DDBJ databases">
        <title>Pervasive Adenine N6-methylation of Active Genes in Fungi.</title>
        <authorList>
            <consortium name="DOE Joint Genome Institute"/>
            <person name="Mondo S.J."/>
            <person name="Dannebaum R.O."/>
            <person name="Kuo R.C."/>
            <person name="Labutti K."/>
            <person name="Haridas S."/>
            <person name="Kuo A."/>
            <person name="Salamov A."/>
            <person name="Ahrendt S.R."/>
            <person name="Lipzen A."/>
            <person name="Sullivan W."/>
            <person name="Andreopoulos W.B."/>
            <person name="Clum A."/>
            <person name="Lindquist E."/>
            <person name="Daum C."/>
            <person name="Ramamoorthy G.K."/>
            <person name="Gryganskyi A."/>
            <person name="Culley D."/>
            <person name="Magnuson J.K."/>
            <person name="James T.Y."/>
            <person name="O'Malley M.A."/>
            <person name="Stajich J.E."/>
            <person name="Spatafora J.W."/>
            <person name="Visel A."/>
            <person name="Grigoriev I.V."/>
        </authorList>
    </citation>
    <scope>NUCLEOTIDE SEQUENCE [LARGE SCALE GENOMIC DNA]</scope>
    <source>
        <strain evidence="2 3">JEL800</strain>
    </source>
</reference>
<gene>
    <name evidence="2" type="ORF">BCR33DRAFT_852620</name>
</gene>
<keyword evidence="3" id="KW-1185">Reference proteome</keyword>
<evidence type="ECO:0000256" key="1">
    <source>
        <dbReference type="SAM" id="MobiDB-lite"/>
    </source>
</evidence>
<proteinExistence type="predicted"/>
<dbReference type="EMBL" id="MCGO01000034">
    <property type="protein sequence ID" value="ORY40734.1"/>
    <property type="molecule type" value="Genomic_DNA"/>
</dbReference>
<dbReference type="OrthoDB" id="10617789at2759"/>
<evidence type="ECO:0000313" key="3">
    <source>
        <dbReference type="Proteomes" id="UP000193642"/>
    </source>
</evidence>
<name>A0A1Y2C1F9_9FUNG</name>
<feature type="compositionally biased region" description="Basic and acidic residues" evidence="1">
    <location>
        <begin position="99"/>
        <end position="132"/>
    </location>
</feature>
<dbReference type="AlphaFoldDB" id="A0A1Y2C1F9"/>
<dbReference type="Proteomes" id="UP000193642">
    <property type="component" value="Unassembled WGS sequence"/>
</dbReference>
<accession>A0A1Y2C1F9</accession>
<protein>
    <submittedName>
        <fullName evidence="2">Uncharacterized protein</fullName>
    </submittedName>
</protein>
<evidence type="ECO:0000313" key="2">
    <source>
        <dbReference type="EMBL" id="ORY40734.1"/>
    </source>
</evidence>
<organism evidence="2 3">
    <name type="scientific">Rhizoclosmatium globosum</name>
    <dbReference type="NCBI Taxonomy" id="329046"/>
    <lineage>
        <taxon>Eukaryota</taxon>
        <taxon>Fungi</taxon>
        <taxon>Fungi incertae sedis</taxon>
        <taxon>Chytridiomycota</taxon>
        <taxon>Chytridiomycota incertae sedis</taxon>
        <taxon>Chytridiomycetes</taxon>
        <taxon>Chytridiales</taxon>
        <taxon>Chytriomycetaceae</taxon>
        <taxon>Rhizoclosmatium</taxon>
    </lineage>
</organism>
<feature type="region of interest" description="Disordered" evidence="1">
    <location>
        <begin position="99"/>
        <end position="138"/>
    </location>
</feature>
<sequence>MPSKISHNSLENAFCIGSIDTGSEKGKADSVKWTAFCEALDKLIDLASNNNSEEAEAMASSLENILKYFQGRKQKLLNEYFDKEAKDLTTVLKKIQSRTDYKESTSEVPNKEMESTKSAEEAEASDEAHGTDGIKGNGVTHATEATEEMMQIEKNHIPNIIQETVIELKTLEQRFNDLSSKVHFGDEGTILLAGDLIEKLSLKYKQVSENYMNGVWRLKETIGICNNAILDPSFNSANVKPCENYESLSNLADKTYCMMQLFQELYEKVLKCKYGMYTIRHKLWSKSATVVEKTVSAIKTSTPVHVFPNGNATLNDDSSSSWEEITSPPSVVSHIMDVTVSATTIVKDDVSEHDLLSAILDQLIDLKNKDVKTFLELIPAIISDLCGKYSKSLRQVAAHKVLIQKILESCLSNVKNKKNLLLLAKFLPPETVSGNSISVTGLYLSGKISNENVEKCMEEFGNIFSQNELDEIVGYANNLQETIAQYSAKNWIEDTTLKQHSSKISVADIELPSGRQTVFDGVNLILKDLEQIKNNAVQQTADAMTQHNNLRKKYSELDAKHMKRGKELERGVMALRERMTHIFRLSESIINSRERAVSESNRMAIYVEGLINMVLYQQKTWLSNTSLAEFFENKEYISIQRKSLLQEAKKYYNPQIGCCRCPSDIEVASDVEIFGRFNFDACCRCNTGFDNDLLNQKNHTINSPKILVRSTNMVKTWCIKVPVYVKTTKKATAKTNITITAPPTAKGAFEWAKHQKDGFVLAMVELDIDCKGRGKIKGEEYESHYKHPTHRRVVCTQSLQKYFADSENNSGKQGQYWRAVKSEVKQLMLMSENARYELVGMEDDVQKPEVKLSKLNSPIEVLNEFANEIDEKIKEWAVDRQSKWNFTEGSFNVDQDTNSAPLVDPLTIQPAYQPSSFSEDDIPISNYNYHQYIEGAV</sequence>